<dbReference type="InterPro" id="IPR001254">
    <property type="entry name" value="Trypsin_dom"/>
</dbReference>
<dbReference type="PRINTS" id="PR00722">
    <property type="entry name" value="CHYMOTRYPSIN"/>
</dbReference>
<name>I1W6Q4_MACNP</name>
<dbReference type="FunFam" id="2.40.10.10:FF:000068">
    <property type="entry name" value="transmembrane protease serine 2"/>
    <property type="match status" value="1"/>
</dbReference>
<keyword evidence="3" id="KW-0732">Signal</keyword>
<comment type="similarity">
    <text evidence="2">Belongs to the peptidase S1 family. CLIP subfamily.</text>
</comment>
<dbReference type="InterPro" id="IPR018114">
    <property type="entry name" value="TRYPSIN_HIS"/>
</dbReference>
<reference evidence="5" key="1">
    <citation type="submission" date="2012-03" db="EMBL/GenBank/DDBJ databases">
        <title>cDNA cloning and characterization of a serine proteinase homolog (SPH) in oriental river prawn, Macrobrachium nipponense.</title>
        <authorList>
            <person name="Ding Z.L."/>
            <person name="Chen L.Q."/>
            <person name="Yu N."/>
            <person name="Li E.C."/>
            <person name="Li M."/>
            <person name="Chen Y.L."/>
        </authorList>
    </citation>
    <scope>NUCLEOTIDE SEQUENCE</scope>
    <source>
        <tissue evidence="5">Ovary</tissue>
    </source>
</reference>
<proteinExistence type="evidence at transcript level"/>
<keyword evidence="1" id="KW-1015">Disulfide bond</keyword>
<evidence type="ECO:0000313" key="5">
    <source>
        <dbReference type="EMBL" id="AFI61881.1"/>
    </source>
</evidence>
<dbReference type="SUPFAM" id="SSF50494">
    <property type="entry name" value="Trypsin-like serine proteases"/>
    <property type="match status" value="1"/>
</dbReference>
<feature type="signal peptide" evidence="3">
    <location>
        <begin position="1"/>
        <end position="22"/>
    </location>
</feature>
<dbReference type="InterPro" id="IPR051487">
    <property type="entry name" value="Ser/Thr_Proteases_Immune/Dev"/>
</dbReference>
<dbReference type="AlphaFoldDB" id="I1W6Q4"/>
<dbReference type="EMBL" id="JQ757047">
    <property type="protein sequence ID" value="AFI61881.1"/>
    <property type="molecule type" value="mRNA"/>
</dbReference>
<dbReference type="Pfam" id="PF00089">
    <property type="entry name" value="Trypsin"/>
    <property type="match status" value="1"/>
</dbReference>
<evidence type="ECO:0000256" key="3">
    <source>
        <dbReference type="SAM" id="SignalP"/>
    </source>
</evidence>
<dbReference type="InterPro" id="IPR001314">
    <property type="entry name" value="Peptidase_S1A"/>
</dbReference>
<protein>
    <submittedName>
        <fullName evidence="5">Serine proteinase-like protein</fullName>
    </submittedName>
</protein>
<dbReference type="GO" id="GO:0006508">
    <property type="term" value="P:proteolysis"/>
    <property type="evidence" value="ECO:0007669"/>
    <property type="project" value="InterPro"/>
</dbReference>
<dbReference type="PANTHER" id="PTHR24256">
    <property type="entry name" value="TRYPTASE-RELATED"/>
    <property type="match status" value="1"/>
</dbReference>
<dbReference type="InterPro" id="IPR009003">
    <property type="entry name" value="Peptidase_S1_PA"/>
</dbReference>
<sequence length="566" mass="60663">MDTINVFIVVVATFYMPMRVTCSEVELCGPHLVCVPPSRCGWKDLGDQKSYSCGRQNPSYVCCPVSHVSGETPGYGQPAGYSQNEVPNLNPGYQSSPNQYGSGFGRPGYSGPGGYGGGPGGYGGGPGGYGGGPGGYGGGPGGYGGGPGGYGGGPGGYGGGPGGFPGGPGDYGGPDRYGVYTESQGSYRDNKYGPSYLDFYNDQYEKHFGYTLSKQAKELLRNYRAKEECGVRNQSPADMARIATGYLHDYGFTSFAEFPWHVALLVEQRNFGYGGEPTYRYHCGATLIHRSLLITAAHCVRGILPHKLLAHLGEWNLQGTTGELFPAIKRKISKVFIHSGYNPGTYKNDIALLQMHEPVDTHRTPHIGPVCLPKADYELKDHSKCFIVGWGDDVYKPNFGSNILKSVSVTYALEKECTSRLYASLKDLDDKFTLDTDSQKCILGAYGKDACVGDGGGGVVCPLSRDEGPDVCNSPNCAHEHYFLFGVISYGSPVCGENSVTIITDVVKNLNWIYTLLEPAGGLKNYDHHYYNKGPGPFRPPFKGRTTADEEAVAASDVNATSTEGV</sequence>
<evidence type="ECO:0000256" key="1">
    <source>
        <dbReference type="ARBA" id="ARBA00023157"/>
    </source>
</evidence>
<dbReference type="SMART" id="SM00020">
    <property type="entry name" value="Tryp_SPc"/>
    <property type="match status" value="1"/>
</dbReference>
<dbReference type="GeneID" id="135195524"/>
<evidence type="ECO:0000256" key="2">
    <source>
        <dbReference type="ARBA" id="ARBA00024195"/>
    </source>
</evidence>
<organism evidence="5">
    <name type="scientific">Macrobrachium nipponense</name>
    <name type="common">Oriental river shrimp</name>
    <name type="synonym">Palaemon nipponensis</name>
    <dbReference type="NCBI Taxonomy" id="159736"/>
    <lineage>
        <taxon>Eukaryota</taxon>
        <taxon>Metazoa</taxon>
        <taxon>Ecdysozoa</taxon>
        <taxon>Arthropoda</taxon>
        <taxon>Crustacea</taxon>
        <taxon>Multicrustacea</taxon>
        <taxon>Malacostraca</taxon>
        <taxon>Eumalacostraca</taxon>
        <taxon>Eucarida</taxon>
        <taxon>Decapoda</taxon>
        <taxon>Pleocyemata</taxon>
        <taxon>Caridea</taxon>
        <taxon>Palaemonoidea</taxon>
        <taxon>Palaemonidae</taxon>
        <taxon>Macrobrachium</taxon>
    </lineage>
</organism>
<dbReference type="PROSITE" id="PS00134">
    <property type="entry name" value="TRYPSIN_HIS"/>
    <property type="match status" value="1"/>
</dbReference>
<dbReference type="GO" id="GO:0004252">
    <property type="term" value="F:serine-type endopeptidase activity"/>
    <property type="evidence" value="ECO:0007669"/>
    <property type="project" value="InterPro"/>
</dbReference>
<dbReference type="InterPro" id="IPR043504">
    <property type="entry name" value="Peptidase_S1_PA_chymotrypsin"/>
</dbReference>
<dbReference type="RefSeq" id="XP_064077834.1">
    <property type="nucleotide sequence ID" value="XM_064221764.1"/>
</dbReference>
<feature type="chain" id="PRO_5003653760" evidence="3">
    <location>
        <begin position="23"/>
        <end position="566"/>
    </location>
</feature>
<dbReference type="Gene3D" id="2.40.10.10">
    <property type="entry name" value="Trypsin-like serine proteases"/>
    <property type="match status" value="1"/>
</dbReference>
<dbReference type="CDD" id="cd00190">
    <property type="entry name" value="Tryp_SPc"/>
    <property type="match status" value="1"/>
</dbReference>
<evidence type="ECO:0000259" key="4">
    <source>
        <dbReference type="PROSITE" id="PS50240"/>
    </source>
</evidence>
<dbReference type="PROSITE" id="PS50240">
    <property type="entry name" value="TRYPSIN_DOM"/>
    <property type="match status" value="1"/>
</dbReference>
<feature type="domain" description="Peptidase S1" evidence="4">
    <location>
        <begin position="242"/>
        <end position="518"/>
    </location>
</feature>
<accession>I1W6Q4</accession>